<dbReference type="RefSeq" id="WP_007343774.1">
    <property type="nucleotide sequence ID" value="NZ_GL878494.1"/>
</dbReference>
<feature type="coiled-coil region" evidence="1">
    <location>
        <begin position="52"/>
        <end position="79"/>
    </location>
</feature>
<proteinExistence type="predicted"/>
<dbReference type="OrthoDB" id="8794728at2"/>
<organism evidence="2 3">
    <name type="scientific">Neisseria bacilliformis ATCC BAA-1200</name>
    <dbReference type="NCBI Taxonomy" id="888742"/>
    <lineage>
        <taxon>Bacteria</taxon>
        <taxon>Pseudomonadati</taxon>
        <taxon>Pseudomonadota</taxon>
        <taxon>Betaproteobacteria</taxon>
        <taxon>Neisseriales</taxon>
        <taxon>Neisseriaceae</taxon>
        <taxon>Neisseria</taxon>
    </lineage>
</organism>
<keyword evidence="3" id="KW-1185">Reference proteome</keyword>
<evidence type="ECO:0000313" key="2">
    <source>
        <dbReference type="EMBL" id="EGF06809.1"/>
    </source>
</evidence>
<evidence type="ECO:0000256" key="1">
    <source>
        <dbReference type="SAM" id="Coils"/>
    </source>
</evidence>
<protein>
    <recommendedName>
        <fullName evidence="4">DUF2004 domain-containing protein</fullName>
    </recommendedName>
</protein>
<name>F2BGB2_9NEIS</name>
<sequence length="159" mass="17651">MPSLNHPYFGELDTDALEEVDVLWESETDLNGQAVNTQLWAAAETEPDAAELDQFAERLQNLAELNSRARAALQAYLEKDNIYITCHREEMEGGDALPDTPAAFVAAMTLHSIALWHQDPYEEGSPLVLDYMIDPDNSDEILAVSVAADGEIQEISWES</sequence>
<dbReference type="Proteomes" id="UP000004105">
    <property type="component" value="Unassembled WGS sequence"/>
</dbReference>
<dbReference type="EMBL" id="AFAY01000054">
    <property type="protein sequence ID" value="EGF06809.1"/>
    <property type="molecule type" value="Genomic_DNA"/>
</dbReference>
<reference evidence="2 3" key="1">
    <citation type="submission" date="2011-02" db="EMBL/GenBank/DDBJ databases">
        <authorList>
            <person name="Muzny D."/>
            <person name="Qin X."/>
            <person name="Deng J."/>
            <person name="Jiang H."/>
            <person name="Liu Y."/>
            <person name="Qu J."/>
            <person name="Song X.-Z."/>
            <person name="Zhang L."/>
            <person name="Thornton R."/>
            <person name="Coyle M."/>
            <person name="Francisco L."/>
            <person name="Jackson L."/>
            <person name="Javaid M."/>
            <person name="Korchina V."/>
            <person name="Kovar C."/>
            <person name="Mata R."/>
            <person name="Mathew T."/>
            <person name="Ngo R."/>
            <person name="Nguyen L."/>
            <person name="Nguyen N."/>
            <person name="Okwuonu G."/>
            <person name="Ongeri F."/>
            <person name="Pham C."/>
            <person name="Simmons D."/>
            <person name="Wilczek-Boney K."/>
            <person name="Hale W."/>
            <person name="Jakkamsetti A."/>
            <person name="Pham P."/>
            <person name="Ruth R."/>
            <person name="San Lucas F."/>
            <person name="Warren J."/>
            <person name="Zhang J."/>
            <person name="Zhao Z."/>
            <person name="Zhou C."/>
            <person name="Zhu D."/>
            <person name="Lee S."/>
            <person name="Bess C."/>
            <person name="Blankenburg K."/>
            <person name="Forbes L."/>
            <person name="Fu Q."/>
            <person name="Gubbala S."/>
            <person name="Hirani K."/>
            <person name="Jayaseelan J.C."/>
            <person name="Lara F."/>
            <person name="Munidasa M."/>
            <person name="Palculict T."/>
            <person name="Patil S."/>
            <person name="Pu L.-L."/>
            <person name="Saada N."/>
            <person name="Tang L."/>
            <person name="Weissenberger G."/>
            <person name="Zhu Y."/>
            <person name="Hemphill L."/>
            <person name="Shang Y."/>
            <person name="Youmans B."/>
            <person name="Ayvaz T."/>
            <person name="Ross M."/>
            <person name="Santibanez J."/>
            <person name="Aqrawi P."/>
            <person name="Gross S."/>
            <person name="Joshi V."/>
            <person name="Fowler G."/>
            <person name="Nazareth L."/>
            <person name="Reid J."/>
            <person name="Worley K."/>
            <person name="Petrosino J."/>
            <person name="Highlander S."/>
            <person name="Gibbs R."/>
        </authorList>
    </citation>
    <scope>NUCLEOTIDE SEQUENCE [LARGE SCALE GENOMIC DNA]</scope>
    <source>
        <strain evidence="2 3">ATCC BAA-1200</strain>
    </source>
</reference>
<gene>
    <name evidence="2" type="ORF">HMPREF9123_2769</name>
</gene>
<evidence type="ECO:0008006" key="4">
    <source>
        <dbReference type="Google" id="ProtNLM"/>
    </source>
</evidence>
<evidence type="ECO:0000313" key="3">
    <source>
        <dbReference type="Proteomes" id="UP000004105"/>
    </source>
</evidence>
<keyword evidence="1" id="KW-0175">Coiled coil</keyword>
<comment type="caution">
    <text evidence="2">The sequence shown here is derived from an EMBL/GenBank/DDBJ whole genome shotgun (WGS) entry which is preliminary data.</text>
</comment>
<dbReference type="HOGENOM" id="CLU_134968_0_0_4"/>
<accession>F2BGB2</accession>
<dbReference type="AlphaFoldDB" id="F2BGB2"/>